<keyword evidence="8" id="KW-1185">Reference proteome</keyword>
<gene>
    <name evidence="7" type="ORF">ANCDUO_21773</name>
</gene>
<evidence type="ECO:0000256" key="2">
    <source>
        <dbReference type="ARBA" id="ARBA00007647"/>
    </source>
</evidence>
<evidence type="ECO:0000313" key="7">
    <source>
        <dbReference type="EMBL" id="KIH48161.1"/>
    </source>
</evidence>
<evidence type="ECO:0000256" key="5">
    <source>
        <dbReference type="ARBA" id="ARBA00023136"/>
    </source>
</evidence>
<sequence>MFDDVNEKVPVLDRSAVNSKYTLTFCLAPVYGKGSNWLLLAELVEHYKLQGVEHFYFYFKDIDEYSRE</sequence>
<accession>A0A0C2FTC5</accession>
<evidence type="ECO:0000256" key="1">
    <source>
        <dbReference type="ARBA" id="ARBA00004167"/>
    </source>
</evidence>
<dbReference type="GO" id="GO:0016020">
    <property type="term" value="C:membrane"/>
    <property type="evidence" value="ECO:0007669"/>
    <property type="project" value="UniProtKB-SubCell"/>
</dbReference>
<dbReference type="EC" id="2.4.1.-" evidence="6"/>
<protein>
    <recommendedName>
        <fullName evidence="6">Glycosyltransferase family 92 protein</fullName>
        <ecNumber evidence="6">2.4.1.-</ecNumber>
    </recommendedName>
</protein>
<dbReference type="InterPro" id="IPR008166">
    <property type="entry name" value="Glyco_transf_92"/>
</dbReference>
<dbReference type="OrthoDB" id="5858698at2759"/>
<proteinExistence type="inferred from homology"/>
<keyword evidence="5" id="KW-0472">Membrane</keyword>
<name>A0A0C2FTC5_9BILA</name>
<feature type="non-terminal residue" evidence="7">
    <location>
        <position position="68"/>
    </location>
</feature>
<comment type="similarity">
    <text evidence="2 6">Belongs to the glycosyltransferase 92 family.</text>
</comment>
<dbReference type="Pfam" id="PF01697">
    <property type="entry name" value="Glyco_transf_92"/>
    <property type="match status" value="1"/>
</dbReference>
<organism evidence="7 8">
    <name type="scientific">Ancylostoma duodenale</name>
    <dbReference type="NCBI Taxonomy" id="51022"/>
    <lineage>
        <taxon>Eukaryota</taxon>
        <taxon>Metazoa</taxon>
        <taxon>Ecdysozoa</taxon>
        <taxon>Nematoda</taxon>
        <taxon>Chromadorea</taxon>
        <taxon>Rhabditida</taxon>
        <taxon>Rhabditina</taxon>
        <taxon>Rhabditomorpha</taxon>
        <taxon>Strongyloidea</taxon>
        <taxon>Ancylostomatidae</taxon>
        <taxon>Ancylostomatinae</taxon>
        <taxon>Ancylostoma</taxon>
    </lineage>
</organism>
<dbReference type="GO" id="GO:0016757">
    <property type="term" value="F:glycosyltransferase activity"/>
    <property type="evidence" value="ECO:0007669"/>
    <property type="project" value="UniProtKB-UniRule"/>
</dbReference>
<evidence type="ECO:0000256" key="4">
    <source>
        <dbReference type="ARBA" id="ARBA00022679"/>
    </source>
</evidence>
<evidence type="ECO:0000313" key="8">
    <source>
        <dbReference type="Proteomes" id="UP000054047"/>
    </source>
</evidence>
<keyword evidence="4 6" id="KW-0808">Transferase</keyword>
<dbReference type="AlphaFoldDB" id="A0A0C2FTC5"/>
<evidence type="ECO:0000256" key="3">
    <source>
        <dbReference type="ARBA" id="ARBA00022676"/>
    </source>
</evidence>
<reference evidence="7 8" key="1">
    <citation type="submission" date="2013-12" db="EMBL/GenBank/DDBJ databases">
        <title>Draft genome of the parsitic nematode Ancylostoma duodenale.</title>
        <authorList>
            <person name="Mitreva M."/>
        </authorList>
    </citation>
    <scope>NUCLEOTIDE SEQUENCE [LARGE SCALE GENOMIC DNA]</scope>
    <source>
        <strain evidence="7 8">Zhejiang</strain>
    </source>
</reference>
<keyword evidence="3 6" id="KW-0328">Glycosyltransferase</keyword>
<dbReference type="Proteomes" id="UP000054047">
    <property type="component" value="Unassembled WGS sequence"/>
</dbReference>
<comment type="subcellular location">
    <subcellularLocation>
        <location evidence="1">Membrane</location>
        <topology evidence="1">Single-pass membrane protein</topology>
    </subcellularLocation>
</comment>
<evidence type="ECO:0000256" key="6">
    <source>
        <dbReference type="RuleBase" id="RU366017"/>
    </source>
</evidence>
<dbReference type="EMBL" id="KN762026">
    <property type="protein sequence ID" value="KIH48161.1"/>
    <property type="molecule type" value="Genomic_DNA"/>
</dbReference>